<organism evidence="2 3">
    <name type="scientific">Paractinoplanes rishiriensis</name>
    <dbReference type="NCBI Taxonomy" id="1050105"/>
    <lineage>
        <taxon>Bacteria</taxon>
        <taxon>Bacillati</taxon>
        <taxon>Actinomycetota</taxon>
        <taxon>Actinomycetes</taxon>
        <taxon>Micromonosporales</taxon>
        <taxon>Micromonosporaceae</taxon>
        <taxon>Paractinoplanes</taxon>
    </lineage>
</organism>
<reference evidence="2" key="1">
    <citation type="submission" date="2021-01" db="EMBL/GenBank/DDBJ databases">
        <title>Whole genome shotgun sequence of Actinoplanes rishiriensis NBRC 108556.</title>
        <authorList>
            <person name="Komaki H."/>
            <person name="Tamura T."/>
        </authorList>
    </citation>
    <scope>NUCLEOTIDE SEQUENCE</scope>
    <source>
        <strain evidence="2">NBRC 108556</strain>
    </source>
</reference>
<dbReference type="AlphaFoldDB" id="A0A919KCR5"/>
<proteinExistence type="predicted"/>
<dbReference type="InterPro" id="IPR002645">
    <property type="entry name" value="STAS_dom"/>
</dbReference>
<comment type="caution">
    <text evidence="2">The sequence shown here is derived from an EMBL/GenBank/DDBJ whole genome shotgun (WGS) entry which is preliminary data.</text>
</comment>
<accession>A0A919KCR5</accession>
<dbReference type="Proteomes" id="UP000636960">
    <property type="component" value="Unassembled WGS sequence"/>
</dbReference>
<dbReference type="RefSeq" id="WP_203789984.1">
    <property type="nucleotide sequence ID" value="NZ_BOMV01000101.1"/>
</dbReference>
<evidence type="ECO:0000313" key="3">
    <source>
        <dbReference type="Proteomes" id="UP000636960"/>
    </source>
</evidence>
<evidence type="ECO:0000313" key="2">
    <source>
        <dbReference type="EMBL" id="GIF01322.1"/>
    </source>
</evidence>
<keyword evidence="3" id="KW-1185">Reference proteome</keyword>
<protein>
    <recommendedName>
        <fullName evidence="1">STAS domain-containing protein</fullName>
    </recommendedName>
</protein>
<dbReference type="EMBL" id="BOMV01000101">
    <property type="protein sequence ID" value="GIF01322.1"/>
    <property type="molecule type" value="Genomic_DNA"/>
</dbReference>
<feature type="domain" description="STAS" evidence="1">
    <location>
        <begin position="19"/>
        <end position="80"/>
    </location>
</feature>
<evidence type="ECO:0000259" key="1">
    <source>
        <dbReference type="PROSITE" id="PS50801"/>
    </source>
</evidence>
<dbReference type="CDD" id="cd07043">
    <property type="entry name" value="STAS_anti-anti-sigma_factors"/>
    <property type="match status" value="1"/>
</dbReference>
<gene>
    <name evidence="2" type="ORF">Ari01nite_87860</name>
</gene>
<dbReference type="InterPro" id="IPR058548">
    <property type="entry name" value="MlaB-like_STAS"/>
</dbReference>
<sequence>MSTEPDAEEPAADAEPRLIVTEAVLVSGAVLITVTGELDIATTPTLRRRMSEIRAAWPDRRLHLDMSGLLFCDIAGLRSLHALDQADAEGRRQLRITAAGQCLDVLLELSDAAAVLGYAPPPNHRGDSA</sequence>
<dbReference type="Gene3D" id="3.30.750.24">
    <property type="entry name" value="STAS domain"/>
    <property type="match status" value="1"/>
</dbReference>
<dbReference type="PROSITE" id="PS50801">
    <property type="entry name" value="STAS"/>
    <property type="match status" value="1"/>
</dbReference>
<dbReference type="InterPro" id="IPR036513">
    <property type="entry name" value="STAS_dom_sf"/>
</dbReference>
<name>A0A919KCR5_9ACTN</name>
<dbReference type="SUPFAM" id="SSF52091">
    <property type="entry name" value="SpoIIaa-like"/>
    <property type="match status" value="1"/>
</dbReference>
<dbReference type="Pfam" id="PF13466">
    <property type="entry name" value="STAS_2"/>
    <property type="match status" value="1"/>
</dbReference>